<evidence type="ECO:0000256" key="14">
    <source>
        <dbReference type="ARBA" id="ARBA00023125"/>
    </source>
</evidence>
<dbReference type="Gene3D" id="2.40.50.140">
    <property type="entry name" value="Nucleic acid-binding proteins"/>
    <property type="match status" value="1"/>
</dbReference>
<evidence type="ECO:0000256" key="11">
    <source>
        <dbReference type="ARBA" id="ARBA00022839"/>
    </source>
</evidence>
<evidence type="ECO:0000256" key="3">
    <source>
        <dbReference type="ARBA" id="ARBA00022598"/>
    </source>
</evidence>
<dbReference type="SUPFAM" id="SSF50249">
    <property type="entry name" value="Nucleic acid-binding proteins"/>
    <property type="match status" value="1"/>
</dbReference>
<comment type="similarity">
    <text evidence="22">In the N-terminal section; belongs to the LigD polymerase family.</text>
</comment>
<sequence length="831" mass="90961">MRHDGHMAGTETIAQVDGRRVRLTNLDKVLYPATGTTKADVISYYSQVAPMMVPHCAGRAATRKRWVNGVGTADEPGQVFFTKNLDSGTPDWVPRAELQHSDHRNTYPMVNDRATLVWLAQMAALEIHVPQWRFDSTGQPRNPDRIVFDLDPGPGVELAQVAEVARWIRLVLDGMGWDCVPVTSGSKGLHLYAALDGSHDAEQIRALARELATSLEADHPDAVTAQMAKAQRGGKVFIDWSQNHPNKTTVAPYSLRGRDRPTVAVPRTWAELDDPGLRHLELAEVLERIATTEDPMAALERRAHGSDTFAAPEGAAGADPARADPLATYRSMRRPDRTPEPVPEAAPVPGTERVFVIQEHHASRLHWDLRLADDGVLVSWAVPKGMPTEPARQHLAVQTEDHPIEYLTFSGTIPNGEYGAGEMSIWDTGTYEVHKWRAGAEIIVTLTGAPDGGLSGGPGRTSTFALIHTGARAESAEEKRHWLLHLMAGPPGAKGTRRPATPRVPAEPRATLLRAPTPMLAVAGTAADVGEDWPVEMKWDGQRCVVEINDGVVRLWARSGREITASYPELAEVADAVAASHAILDGEVVALDAAGRPSFARLQPRMQASREADVRAAARRQGVHLMLFDALARETESLLDEPQVRRREILEALVTPGPRVQVPPAFDGDLDAALAASRAWGLEGVMAKRPDSRYLPGRRSRSWVKIKHVETVDAVVCGWRPGQGGRAGRVGALLLGLPHLDGSWRYVGRVGTGFTDAETRSWVDRFAAVEVPDPPFDDVPPLDARGARWVRPEQVAEVAFAEWSDGGRLRHPVWRGWRPDKSVADLLRQPE</sequence>
<dbReference type="SUPFAM" id="SSF56091">
    <property type="entry name" value="DNA ligase/mRNA capping enzyme, catalytic domain"/>
    <property type="match status" value="1"/>
</dbReference>
<evidence type="ECO:0000256" key="9">
    <source>
        <dbReference type="ARBA" id="ARBA00022763"/>
    </source>
</evidence>
<keyword evidence="13" id="KW-0239">DNA-directed DNA polymerase</keyword>
<dbReference type="Gene3D" id="3.30.1490.70">
    <property type="match status" value="1"/>
</dbReference>
<gene>
    <name evidence="24" type="ORF">SAMN04488554_1166</name>
</gene>
<evidence type="ECO:0000256" key="13">
    <source>
        <dbReference type="ARBA" id="ARBA00022932"/>
    </source>
</evidence>
<dbReference type="AlphaFoldDB" id="A0A1H5EY12"/>
<dbReference type="GO" id="GO:0006310">
    <property type="term" value="P:DNA recombination"/>
    <property type="evidence" value="ECO:0007669"/>
    <property type="project" value="UniProtKB-KW"/>
</dbReference>
<evidence type="ECO:0000256" key="22">
    <source>
        <dbReference type="ARBA" id="ARBA00049990"/>
    </source>
</evidence>
<reference evidence="25" key="1">
    <citation type="submission" date="2016-10" db="EMBL/GenBank/DDBJ databases">
        <authorList>
            <person name="Varghese N."/>
            <person name="Submissions S."/>
        </authorList>
    </citation>
    <scope>NUCLEOTIDE SEQUENCE [LARGE SCALE GENOMIC DNA]</scope>
    <source>
        <strain evidence="25">DSM 21368</strain>
    </source>
</reference>
<dbReference type="Gene3D" id="3.90.920.10">
    <property type="entry name" value="DNA primase, PRIM domain"/>
    <property type="match status" value="1"/>
</dbReference>
<comment type="similarity">
    <text evidence="21">In the C-terminal section; belongs to the ATP-dependent DNA ligase family.</text>
</comment>
<dbReference type="GO" id="GO:0003910">
    <property type="term" value="F:DNA ligase (ATP) activity"/>
    <property type="evidence" value="ECO:0007669"/>
    <property type="project" value="UniProtKB-EC"/>
</dbReference>
<keyword evidence="16" id="KW-0234">DNA repair</keyword>
<dbReference type="Pfam" id="PF04679">
    <property type="entry name" value="DNA_ligase_A_C"/>
    <property type="match status" value="1"/>
</dbReference>
<dbReference type="STRING" id="648782.SAMN04488554_1166"/>
<dbReference type="EMBL" id="FNTX01000001">
    <property type="protein sequence ID" value="SED95992.1"/>
    <property type="molecule type" value="Genomic_DNA"/>
</dbReference>
<dbReference type="NCBIfam" id="NF007210">
    <property type="entry name" value="PRK09632.1"/>
    <property type="match status" value="1"/>
</dbReference>
<evidence type="ECO:0000256" key="19">
    <source>
        <dbReference type="ARBA" id="ARBA00029943"/>
    </source>
</evidence>
<dbReference type="InterPro" id="IPR014145">
    <property type="entry name" value="LigD_pol_dom"/>
</dbReference>
<dbReference type="InterPro" id="IPR012340">
    <property type="entry name" value="NA-bd_OB-fold"/>
</dbReference>
<dbReference type="Pfam" id="PF01068">
    <property type="entry name" value="DNA_ligase_A_M"/>
    <property type="match status" value="1"/>
</dbReference>
<dbReference type="GO" id="GO:0006281">
    <property type="term" value="P:DNA repair"/>
    <property type="evidence" value="ECO:0007669"/>
    <property type="project" value="UniProtKB-KW"/>
</dbReference>
<dbReference type="InterPro" id="IPR016059">
    <property type="entry name" value="DNA_ligase_ATP-dep_CS"/>
</dbReference>
<name>A0A1H5EY12_9MICO</name>
<dbReference type="CDD" id="cd07906">
    <property type="entry name" value="Adenylation_DNA_ligase_LigD_LigC"/>
    <property type="match status" value="1"/>
</dbReference>
<dbReference type="Proteomes" id="UP000199220">
    <property type="component" value="Unassembled WGS sequence"/>
</dbReference>
<keyword evidence="25" id="KW-1185">Reference proteome</keyword>
<dbReference type="InterPro" id="IPR014144">
    <property type="entry name" value="LigD_PE_domain"/>
</dbReference>
<evidence type="ECO:0000256" key="12">
    <source>
        <dbReference type="ARBA" id="ARBA00022840"/>
    </source>
</evidence>
<keyword evidence="12" id="KW-0067">ATP-binding</keyword>
<comment type="catalytic activity">
    <reaction evidence="20">
        <text>ATP + (deoxyribonucleotide)n-3'-hydroxyl + 5'-phospho-(deoxyribonucleotide)m = (deoxyribonucleotide)n+m + AMP + diphosphate.</text>
        <dbReference type="EC" id="6.5.1.1"/>
    </reaction>
</comment>
<evidence type="ECO:0000256" key="4">
    <source>
        <dbReference type="ARBA" id="ARBA00022679"/>
    </source>
</evidence>
<evidence type="ECO:0000256" key="6">
    <source>
        <dbReference type="ARBA" id="ARBA00022722"/>
    </source>
</evidence>
<dbReference type="CDD" id="cd04863">
    <property type="entry name" value="MtLigD_Pol_like"/>
    <property type="match status" value="1"/>
</dbReference>
<keyword evidence="15" id="KW-0233">DNA recombination</keyword>
<evidence type="ECO:0000256" key="5">
    <source>
        <dbReference type="ARBA" id="ARBA00022695"/>
    </source>
</evidence>
<dbReference type="Pfam" id="PF13298">
    <property type="entry name" value="LigD_N"/>
    <property type="match status" value="1"/>
</dbReference>
<dbReference type="EC" id="6.5.1.1" evidence="2"/>
<proteinExistence type="inferred from homology"/>
<evidence type="ECO:0000256" key="1">
    <source>
        <dbReference type="ARBA" id="ARBA00001936"/>
    </source>
</evidence>
<evidence type="ECO:0000256" key="2">
    <source>
        <dbReference type="ARBA" id="ARBA00012727"/>
    </source>
</evidence>
<dbReference type="GO" id="GO:0005524">
    <property type="term" value="F:ATP binding"/>
    <property type="evidence" value="ECO:0007669"/>
    <property type="project" value="UniProtKB-KW"/>
</dbReference>
<dbReference type="GO" id="GO:0003887">
    <property type="term" value="F:DNA-directed DNA polymerase activity"/>
    <property type="evidence" value="ECO:0007669"/>
    <property type="project" value="UniProtKB-KW"/>
</dbReference>
<dbReference type="GO" id="GO:0046872">
    <property type="term" value="F:metal ion binding"/>
    <property type="evidence" value="ECO:0007669"/>
    <property type="project" value="UniProtKB-KW"/>
</dbReference>
<dbReference type="NCBIfam" id="TIGR02779">
    <property type="entry name" value="NHEJ_ligase_lig"/>
    <property type="match status" value="1"/>
</dbReference>
<dbReference type="CDD" id="cd07971">
    <property type="entry name" value="OBF_DNA_ligase_LigD"/>
    <property type="match status" value="1"/>
</dbReference>
<dbReference type="PROSITE" id="PS00697">
    <property type="entry name" value="DNA_LIGASE_A1"/>
    <property type="match status" value="1"/>
</dbReference>
<keyword evidence="9" id="KW-0227">DNA damage</keyword>
<accession>A0A1H5EY12</accession>
<dbReference type="InterPro" id="IPR052171">
    <property type="entry name" value="NHEJ_LigD"/>
</dbReference>
<keyword evidence="4" id="KW-0808">Transferase</keyword>
<keyword evidence="5" id="KW-0548">Nucleotidyltransferase</keyword>
<evidence type="ECO:0000256" key="16">
    <source>
        <dbReference type="ARBA" id="ARBA00023204"/>
    </source>
</evidence>
<keyword evidence="6" id="KW-0540">Nuclease</keyword>
<dbReference type="InterPro" id="IPR033649">
    <property type="entry name" value="MtLigD_Pol-like"/>
</dbReference>
<dbReference type="PANTHER" id="PTHR42705:SF2">
    <property type="entry name" value="BIFUNCTIONAL NON-HOMOLOGOUS END JOINING PROTEIN LIGD"/>
    <property type="match status" value="1"/>
</dbReference>
<evidence type="ECO:0000256" key="10">
    <source>
        <dbReference type="ARBA" id="ARBA00022801"/>
    </source>
</evidence>
<dbReference type="NCBIfam" id="TIGR02778">
    <property type="entry name" value="ligD_pol"/>
    <property type="match status" value="1"/>
</dbReference>
<evidence type="ECO:0000313" key="25">
    <source>
        <dbReference type="Proteomes" id="UP000199220"/>
    </source>
</evidence>
<dbReference type="Pfam" id="PF21686">
    <property type="entry name" value="LigD_Prim-Pol"/>
    <property type="match status" value="1"/>
</dbReference>
<evidence type="ECO:0000313" key="24">
    <source>
        <dbReference type="EMBL" id="SED95992.1"/>
    </source>
</evidence>
<evidence type="ECO:0000256" key="20">
    <source>
        <dbReference type="ARBA" id="ARBA00034003"/>
    </source>
</evidence>
<dbReference type="InterPro" id="IPR014146">
    <property type="entry name" value="LigD_ligase_dom"/>
</dbReference>
<dbReference type="Gene3D" id="3.30.470.30">
    <property type="entry name" value="DNA ligase/mRNA capping enzyme"/>
    <property type="match status" value="1"/>
</dbReference>
<dbReference type="PROSITE" id="PS50160">
    <property type="entry name" value="DNA_LIGASE_A3"/>
    <property type="match status" value="1"/>
</dbReference>
<keyword evidence="10" id="KW-0378">Hydrolase</keyword>
<evidence type="ECO:0000256" key="17">
    <source>
        <dbReference type="ARBA" id="ARBA00023211"/>
    </source>
</evidence>
<organism evidence="24 25">
    <name type="scientific">Ruania alba</name>
    <dbReference type="NCBI Taxonomy" id="648782"/>
    <lineage>
        <taxon>Bacteria</taxon>
        <taxon>Bacillati</taxon>
        <taxon>Actinomycetota</taxon>
        <taxon>Actinomycetes</taxon>
        <taxon>Micrococcales</taxon>
        <taxon>Ruaniaceae</taxon>
        <taxon>Ruania</taxon>
    </lineage>
</organism>
<dbReference type="GO" id="GO:0003677">
    <property type="term" value="F:DNA binding"/>
    <property type="evidence" value="ECO:0007669"/>
    <property type="project" value="UniProtKB-KW"/>
</dbReference>
<feature type="domain" description="ATP-dependent DNA ligase family profile" evidence="23">
    <location>
        <begin position="616"/>
        <end position="739"/>
    </location>
</feature>
<keyword evidence="7" id="KW-0479">Metal-binding</keyword>
<dbReference type="InterPro" id="IPR012310">
    <property type="entry name" value="DNA_ligase_ATP-dep_cent"/>
</dbReference>
<evidence type="ECO:0000256" key="18">
    <source>
        <dbReference type="ARBA" id="ARBA00023268"/>
    </source>
</evidence>
<dbReference type="PANTHER" id="PTHR42705">
    <property type="entry name" value="BIFUNCTIONAL NON-HOMOLOGOUS END JOINING PROTEIN LIGD"/>
    <property type="match status" value="1"/>
</dbReference>
<dbReference type="GO" id="GO:0004527">
    <property type="term" value="F:exonuclease activity"/>
    <property type="evidence" value="ECO:0007669"/>
    <property type="project" value="UniProtKB-KW"/>
</dbReference>
<protein>
    <recommendedName>
        <fullName evidence="2">DNA ligase (ATP)</fullName>
        <ecNumber evidence="2">6.5.1.1</ecNumber>
    </recommendedName>
    <alternativeName>
        <fullName evidence="19">NHEJ DNA polymerase</fullName>
    </alternativeName>
</protein>
<evidence type="ECO:0000256" key="15">
    <source>
        <dbReference type="ARBA" id="ARBA00023172"/>
    </source>
</evidence>
<keyword evidence="14" id="KW-0238">DNA-binding</keyword>
<dbReference type="NCBIfam" id="TIGR02777">
    <property type="entry name" value="LigD_PE_dom"/>
    <property type="match status" value="1"/>
</dbReference>
<keyword evidence="3 24" id="KW-0436">Ligase</keyword>
<keyword evidence="11" id="KW-0269">Exonuclease</keyword>
<evidence type="ECO:0000256" key="7">
    <source>
        <dbReference type="ARBA" id="ARBA00022723"/>
    </source>
</evidence>
<evidence type="ECO:0000256" key="21">
    <source>
        <dbReference type="ARBA" id="ARBA00049981"/>
    </source>
</evidence>
<comment type="cofactor">
    <cofactor evidence="1">
        <name>Mn(2+)</name>
        <dbReference type="ChEBI" id="CHEBI:29035"/>
    </cofactor>
</comment>
<keyword evidence="17" id="KW-0464">Manganese</keyword>
<keyword evidence="8" id="KW-0547">Nucleotide-binding</keyword>
<evidence type="ECO:0000256" key="8">
    <source>
        <dbReference type="ARBA" id="ARBA00022741"/>
    </source>
</evidence>
<evidence type="ECO:0000259" key="23">
    <source>
        <dbReference type="PROSITE" id="PS50160"/>
    </source>
</evidence>
<keyword evidence="18" id="KW-0511">Multifunctional enzyme</keyword>
<dbReference type="InterPro" id="IPR012309">
    <property type="entry name" value="DNA_ligase_ATP-dep_C"/>
</dbReference>